<name>A0A8T5V525_9EURY</name>
<dbReference type="EMBL" id="JAIOUQ010000016">
    <property type="protein sequence ID" value="MBZ2166991.1"/>
    <property type="molecule type" value="Genomic_DNA"/>
</dbReference>
<gene>
    <name evidence="1" type="ORF">K8N75_13180</name>
</gene>
<accession>A0A8T5V525</accession>
<evidence type="ECO:0000313" key="1">
    <source>
        <dbReference type="EMBL" id="MBZ2166991.1"/>
    </source>
</evidence>
<sequence>MKIYLASSWKNHKMVRDIAEYLRTEGHEVDDFTDDSQGRFVFSYKEITEDDQKLNAKNFMQDKRAQQAFKEDKSRIDWADTLICVLPCGLSAHMELGYAAGKGKKVIIYAPDGFAPGEWEVMYGFAEGMTESLKEIYKILGD</sequence>
<keyword evidence="2" id="KW-1185">Reference proteome</keyword>
<dbReference type="SUPFAM" id="SSF52309">
    <property type="entry name" value="N-(deoxy)ribosyltransferase-like"/>
    <property type="match status" value="1"/>
</dbReference>
<evidence type="ECO:0000313" key="2">
    <source>
        <dbReference type="Proteomes" id="UP000825933"/>
    </source>
</evidence>
<dbReference type="AlphaFoldDB" id="A0A8T5V525"/>
<dbReference type="InterPro" id="IPR007710">
    <property type="entry name" value="Nucleoside_deoxyribTrfase"/>
</dbReference>
<proteinExistence type="predicted"/>
<protein>
    <submittedName>
        <fullName evidence="1">Nucleoside 2-deoxyribosyltransferase</fullName>
    </submittedName>
</protein>
<comment type="caution">
    <text evidence="1">The sequence shown here is derived from an EMBL/GenBank/DDBJ whole genome shotgun (WGS) entry which is preliminary data.</text>
</comment>
<reference evidence="2" key="1">
    <citation type="journal article" date="2022" name="Microbiol. Resour. Announc.">
        <title>Draft Genome Sequence of a Methanogenic Archaeon from West Spitsbergen Permafrost.</title>
        <authorList>
            <person name="Trubitsyn V."/>
            <person name="Rivkina E."/>
            <person name="Shcherbakova V."/>
        </authorList>
    </citation>
    <scope>NUCLEOTIDE SEQUENCE [LARGE SCALE GENOMIC DNA]</scope>
    <source>
        <strain evidence="2">VT</strain>
    </source>
</reference>
<dbReference type="Pfam" id="PF05014">
    <property type="entry name" value="Nuc_deoxyrib_tr"/>
    <property type="match status" value="1"/>
</dbReference>
<dbReference type="RefSeq" id="WP_223792525.1">
    <property type="nucleotide sequence ID" value="NZ_JAIOUQ010000016.1"/>
</dbReference>
<organism evidence="1 2">
    <name type="scientific">Methanobacterium spitsbergense</name>
    <dbReference type="NCBI Taxonomy" id="2874285"/>
    <lineage>
        <taxon>Archaea</taxon>
        <taxon>Methanobacteriati</taxon>
        <taxon>Methanobacteriota</taxon>
        <taxon>Methanomada group</taxon>
        <taxon>Methanobacteria</taxon>
        <taxon>Methanobacteriales</taxon>
        <taxon>Methanobacteriaceae</taxon>
        <taxon>Methanobacterium</taxon>
    </lineage>
</organism>
<dbReference type="Proteomes" id="UP000825933">
    <property type="component" value="Unassembled WGS sequence"/>
</dbReference>
<dbReference type="Gene3D" id="3.40.50.450">
    <property type="match status" value="1"/>
</dbReference>